<comment type="caution">
    <text evidence="1">The sequence shown here is derived from an EMBL/GenBank/DDBJ whole genome shotgun (WGS) entry which is preliminary data.</text>
</comment>
<accession>X1Q098</accession>
<feature type="non-terminal residue" evidence="1">
    <location>
        <position position="43"/>
    </location>
</feature>
<sequence>MLRDSGLVCRLPATRILAVVIVIVTENGSGKLGEGDAGNGFIR</sequence>
<evidence type="ECO:0000313" key="1">
    <source>
        <dbReference type="EMBL" id="GAI44510.1"/>
    </source>
</evidence>
<reference evidence="1" key="1">
    <citation type="journal article" date="2014" name="Front. Microbiol.">
        <title>High frequency of phylogenetically diverse reductive dehalogenase-homologous genes in deep subseafloor sedimentary metagenomes.</title>
        <authorList>
            <person name="Kawai M."/>
            <person name="Futagami T."/>
            <person name="Toyoda A."/>
            <person name="Takaki Y."/>
            <person name="Nishi S."/>
            <person name="Hori S."/>
            <person name="Arai W."/>
            <person name="Tsubouchi T."/>
            <person name="Morono Y."/>
            <person name="Uchiyama I."/>
            <person name="Ito T."/>
            <person name="Fujiyama A."/>
            <person name="Inagaki F."/>
            <person name="Takami H."/>
        </authorList>
    </citation>
    <scope>NUCLEOTIDE SEQUENCE</scope>
    <source>
        <strain evidence="1">Expedition CK06-06</strain>
    </source>
</reference>
<organism evidence="1">
    <name type="scientific">marine sediment metagenome</name>
    <dbReference type="NCBI Taxonomy" id="412755"/>
    <lineage>
        <taxon>unclassified sequences</taxon>
        <taxon>metagenomes</taxon>
        <taxon>ecological metagenomes</taxon>
    </lineage>
</organism>
<gene>
    <name evidence="1" type="ORF">S06H3_46903</name>
</gene>
<dbReference type="EMBL" id="BARV01029413">
    <property type="protein sequence ID" value="GAI44510.1"/>
    <property type="molecule type" value="Genomic_DNA"/>
</dbReference>
<dbReference type="AlphaFoldDB" id="X1Q098"/>
<name>X1Q098_9ZZZZ</name>
<protein>
    <submittedName>
        <fullName evidence="1">Uncharacterized protein</fullName>
    </submittedName>
</protein>
<proteinExistence type="predicted"/>